<proteinExistence type="predicted"/>
<keyword evidence="2" id="KW-0812">Transmembrane</keyword>
<dbReference type="AlphaFoldDB" id="A0A448XRF2"/>
<sequence>MYKDDPDVISQNHSPLTTSVSMTGIEARFVGSTGHGVELFGTPDEFSGSRHAIIASHSRSSEDENDDEDEDITPPTGLSMWTVVLLNLSYMGLNMLVLILSVERKSLTSKIYMSINFYFSSRSFSKSRPQLVLFPVTAS</sequence>
<keyword evidence="2" id="KW-1133">Transmembrane helix</keyword>
<feature type="region of interest" description="Disordered" evidence="1">
    <location>
        <begin position="51"/>
        <end position="75"/>
    </location>
</feature>
<accession>A0A448XRF2</accession>
<comment type="caution">
    <text evidence="3">The sequence shown here is derived from an EMBL/GenBank/DDBJ whole genome shotgun (WGS) entry which is preliminary data.</text>
</comment>
<organism evidence="3 4">
    <name type="scientific">Protopolystoma xenopodis</name>
    <dbReference type="NCBI Taxonomy" id="117903"/>
    <lineage>
        <taxon>Eukaryota</taxon>
        <taxon>Metazoa</taxon>
        <taxon>Spiralia</taxon>
        <taxon>Lophotrochozoa</taxon>
        <taxon>Platyhelminthes</taxon>
        <taxon>Monogenea</taxon>
        <taxon>Polyopisthocotylea</taxon>
        <taxon>Polystomatidea</taxon>
        <taxon>Polystomatidae</taxon>
        <taxon>Protopolystoma</taxon>
    </lineage>
</organism>
<evidence type="ECO:0000256" key="1">
    <source>
        <dbReference type="SAM" id="MobiDB-lite"/>
    </source>
</evidence>
<dbReference type="EMBL" id="CAAALY010278740">
    <property type="protein sequence ID" value="VEL43087.1"/>
    <property type="molecule type" value="Genomic_DNA"/>
</dbReference>
<keyword evidence="2" id="KW-0472">Membrane</keyword>
<dbReference type="Proteomes" id="UP000784294">
    <property type="component" value="Unassembled WGS sequence"/>
</dbReference>
<evidence type="ECO:0000313" key="3">
    <source>
        <dbReference type="EMBL" id="VEL43087.1"/>
    </source>
</evidence>
<feature type="compositionally biased region" description="Acidic residues" evidence="1">
    <location>
        <begin position="63"/>
        <end position="72"/>
    </location>
</feature>
<protein>
    <submittedName>
        <fullName evidence="3">Uncharacterized protein</fullName>
    </submittedName>
</protein>
<feature type="transmembrane region" description="Helical" evidence="2">
    <location>
        <begin position="78"/>
        <end position="100"/>
    </location>
</feature>
<keyword evidence="4" id="KW-1185">Reference proteome</keyword>
<evidence type="ECO:0000256" key="2">
    <source>
        <dbReference type="SAM" id="Phobius"/>
    </source>
</evidence>
<name>A0A448XRF2_9PLAT</name>
<evidence type="ECO:0000313" key="4">
    <source>
        <dbReference type="Proteomes" id="UP000784294"/>
    </source>
</evidence>
<gene>
    <name evidence="3" type="ORF">PXEA_LOCUS36527</name>
</gene>
<reference evidence="3" key="1">
    <citation type="submission" date="2018-11" db="EMBL/GenBank/DDBJ databases">
        <authorList>
            <consortium name="Pathogen Informatics"/>
        </authorList>
    </citation>
    <scope>NUCLEOTIDE SEQUENCE</scope>
</reference>